<sequence>MPAHAAGDPQPSVSFYYGNDVPVHMLAQFDWAVVEAEHMTPGQRDTLEQYGTTAFAYVSLGEAEHWRGDDAQVPAAALKACNDNWNSQAADLTSAEWGDYLINQRIRPLWKQGYRALFLDTLDSYRLFAKDDASAAVQQQALVRLIKRIRSEFPGIKLLLNRGFEVLDQVQDDIVGVAAESLYKSWDPASQIYRDVTAQDSDYLLKQLLRVRNTFHLPAIAIDYVAPADRDQARATARKIANAGFVPWVTDGALDQVGVGSIEPMPRKVLVLYDKSAADHGELAFSNAHLYAAVPLEYLGYGAVYRDVNSSLPTDTLAGRYAGIVTWFQSRLTQTNEYRQWLARQMNDGVRVAIFGEPGFSVSGTLAQRMGVQVVPSIKDDGLAVIGHDDVIGFEGMPGRPPINESGYKVVGDNAVAHLTMKDGAGTQFVPVFTGDWGGVALSPWVLQQAVAEQARWVVDPFRFLQQALDLPQMPVPDATTENGSRYWMNEIDGDAFVNRADFPGSPYTGEVMLKEILRRYRVPTTVSVIEGELAPDGLYPKLTRTLEPIAREIFRLPWVEIGTHTYSHPFDWLSLKEGELAGQGKTAAGFNFNLPIKNYRYSLEKEVAGSTEYINENLAPPGKKVKIILWSGDSLPPEKALAIADRIGLANLNGGDTHVTRDNPSLTEVSPMLRPIGAQVQVFSPQINENVYTNDMTGPYWGFRRVIETYKITDSPRRLKPIDIYYHFYSAGRPASLNALKEVYDYVGTQQTLPLYTSTYSGIARNWYDAGVARTLDGDWQITGATQMRTLRLPAAMGWPDMNASRDVVGVRDQSQGRYVALSGAPRATLVLQQRQPTTPYLRRANGRVTEWQQSGRSVQLRLQSEAVPLQMELGGTSGCSVRAPGAARSGGGDAVTLRYQGTDSGSVSIDCG</sequence>
<dbReference type="InterPro" id="IPR004352">
    <property type="entry name" value="GH114_TIM-barrel"/>
</dbReference>
<dbReference type="SUPFAM" id="SSF88713">
    <property type="entry name" value="Glycoside hydrolase/deacetylase"/>
    <property type="match status" value="1"/>
</dbReference>
<feature type="domain" description="Glycoside-hydrolase family GH114 TIM-barrel" evidence="1">
    <location>
        <begin position="34"/>
        <end position="255"/>
    </location>
</feature>
<comment type="caution">
    <text evidence="2">The sequence shown here is derived from an EMBL/GenBank/DDBJ whole genome shotgun (WGS) entry which is preliminary data.</text>
</comment>
<dbReference type="InterPro" id="IPR017853">
    <property type="entry name" value="GH"/>
</dbReference>
<dbReference type="Gene3D" id="3.20.20.370">
    <property type="entry name" value="Glycoside hydrolase/deacetylase"/>
    <property type="match status" value="1"/>
</dbReference>
<gene>
    <name evidence="2" type="ORF">ACFOSU_17560</name>
</gene>
<dbReference type="EMBL" id="JBHRSS010000008">
    <property type="protein sequence ID" value="MFC3105684.1"/>
    <property type="molecule type" value="Genomic_DNA"/>
</dbReference>
<dbReference type="RefSeq" id="WP_380691377.1">
    <property type="nucleotide sequence ID" value="NZ_JBHRSS010000008.1"/>
</dbReference>
<dbReference type="PANTHER" id="PTHR35882">
    <property type="entry name" value="PELA"/>
    <property type="match status" value="1"/>
</dbReference>
<evidence type="ECO:0000313" key="2">
    <source>
        <dbReference type="EMBL" id="MFC3105684.1"/>
    </source>
</evidence>
<dbReference type="SUPFAM" id="SSF51445">
    <property type="entry name" value="(Trans)glycosidases"/>
    <property type="match status" value="1"/>
</dbReference>
<dbReference type="PANTHER" id="PTHR35882:SF2">
    <property type="entry name" value="PELA"/>
    <property type="match status" value="1"/>
</dbReference>
<dbReference type="Pfam" id="PF03537">
    <property type="entry name" value="Glyco_hydro_114"/>
    <property type="match status" value="1"/>
</dbReference>
<evidence type="ECO:0000259" key="1">
    <source>
        <dbReference type="Pfam" id="PF03537"/>
    </source>
</evidence>
<protein>
    <submittedName>
        <fullName evidence="2">Bifunctional glycoside hydrolase 114/ polysaccharide deacetylase family protein</fullName>
    </submittedName>
</protein>
<dbReference type="GO" id="GO:0016787">
    <property type="term" value="F:hydrolase activity"/>
    <property type="evidence" value="ECO:0007669"/>
    <property type="project" value="UniProtKB-KW"/>
</dbReference>
<keyword evidence="3" id="KW-1185">Reference proteome</keyword>
<dbReference type="Gene3D" id="3.20.20.70">
    <property type="entry name" value="Aldolase class I"/>
    <property type="match status" value="1"/>
</dbReference>
<name>A0ABV7ESD2_9GAMM</name>
<keyword evidence="2" id="KW-0378">Hydrolase</keyword>
<dbReference type="InterPro" id="IPR016925">
    <property type="entry name" value="UCP029570"/>
</dbReference>
<reference evidence="3" key="1">
    <citation type="journal article" date="2019" name="Int. J. Syst. Evol. Microbiol.">
        <title>The Global Catalogue of Microorganisms (GCM) 10K type strain sequencing project: providing services to taxonomists for standard genome sequencing and annotation.</title>
        <authorList>
            <consortium name="The Broad Institute Genomics Platform"/>
            <consortium name="The Broad Institute Genome Sequencing Center for Infectious Disease"/>
            <person name="Wu L."/>
            <person name="Ma J."/>
        </authorList>
    </citation>
    <scope>NUCLEOTIDE SEQUENCE [LARGE SCALE GENOMIC DNA]</scope>
    <source>
        <strain evidence="3">KCTC 52640</strain>
    </source>
</reference>
<organism evidence="2 3">
    <name type="scientific">Salinisphaera aquimarina</name>
    <dbReference type="NCBI Taxonomy" id="2094031"/>
    <lineage>
        <taxon>Bacteria</taxon>
        <taxon>Pseudomonadati</taxon>
        <taxon>Pseudomonadota</taxon>
        <taxon>Gammaproteobacteria</taxon>
        <taxon>Salinisphaerales</taxon>
        <taxon>Salinisphaeraceae</taxon>
        <taxon>Salinisphaera</taxon>
    </lineage>
</organism>
<dbReference type="Proteomes" id="UP001595462">
    <property type="component" value="Unassembled WGS sequence"/>
</dbReference>
<accession>A0ABV7ESD2</accession>
<dbReference type="InterPro" id="IPR013785">
    <property type="entry name" value="Aldolase_TIM"/>
</dbReference>
<proteinExistence type="predicted"/>
<dbReference type="PIRSF" id="PIRSF029570">
    <property type="entry name" value="UCP029570"/>
    <property type="match status" value="1"/>
</dbReference>
<evidence type="ECO:0000313" key="3">
    <source>
        <dbReference type="Proteomes" id="UP001595462"/>
    </source>
</evidence>
<dbReference type="InterPro" id="IPR011330">
    <property type="entry name" value="Glyco_hydro/deAcase_b/a-brl"/>
</dbReference>
<dbReference type="CDD" id="cd10922">
    <property type="entry name" value="CE4_PelA_like_C"/>
    <property type="match status" value="1"/>
</dbReference>